<reference evidence="1 2" key="1">
    <citation type="submission" date="2022-02" db="EMBL/GenBank/DDBJ databases">
        <title>Paenibacillus sp. MBLB1776 Whole Genome Shotgun Sequencing.</title>
        <authorList>
            <person name="Hwang C.Y."/>
            <person name="Cho E.-S."/>
            <person name="Seo M.-J."/>
        </authorList>
    </citation>
    <scope>NUCLEOTIDE SEQUENCE [LARGE SCALE GENOMIC DNA]</scope>
    <source>
        <strain evidence="1 2">MBLB1776</strain>
    </source>
</reference>
<proteinExistence type="predicted"/>
<protein>
    <submittedName>
        <fullName evidence="1">Uncharacterized protein</fullName>
    </submittedName>
</protein>
<accession>A0AA96LH74</accession>
<dbReference type="Proteomes" id="UP001305702">
    <property type="component" value="Chromosome"/>
</dbReference>
<dbReference type="AlphaFoldDB" id="A0AA96LH74"/>
<dbReference type="KEGG" id="paun:MJA45_12880"/>
<sequence>MDTDLEITLGDRHSTRVLSEDALKNSDKASIDYKVLEKRYKLLFKLLQKLLPKVGGKILEYHKIHFQYLLTVLAAVENMKPVDQPVEAIKKNLDDYVLETEDLFRTLEEIPDSPFEDMNKMGLILLAPAIKQNPILKKQYNDLLDTYQNITQQGLNGASAAAETGRRMEADGKEKTRELLEKLSAMEAQGAIDRLLIETYKKKVQFIQLDLGTRIQRTRSRADDHVRRMQGLVLQAARIKRFD</sequence>
<dbReference type="RefSeq" id="WP_315607648.1">
    <property type="nucleotide sequence ID" value="NZ_CP130318.1"/>
</dbReference>
<name>A0AA96LH74_9BACL</name>
<evidence type="ECO:0000313" key="1">
    <source>
        <dbReference type="EMBL" id="WNQ13867.1"/>
    </source>
</evidence>
<gene>
    <name evidence="1" type="ORF">MJA45_12880</name>
</gene>
<dbReference type="EMBL" id="CP130318">
    <property type="protein sequence ID" value="WNQ13867.1"/>
    <property type="molecule type" value="Genomic_DNA"/>
</dbReference>
<organism evidence="1 2">
    <name type="scientific">Paenibacillus aurantius</name>
    <dbReference type="NCBI Taxonomy" id="2918900"/>
    <lineage>
        <taxon>Bacteria</taxon>
        <taxon>Bacillati</taxon>
        <taxon>Bacillota</taxon>
        <taxon>Bacilli</taxon>
        <taxon>Bacillales</taxon>
        <taxon>Paenibacillaceae</taxon>
        <taxon>Paenibacillus</taxon>
    </lineage>
</organism>
<evidence type="ECO:0000313" key="2">
    <source>
        <dbReference type="Proteomes" id="UP001305702"/>
    </source>
</evidence>
<keyword evidence="2" id="KW-1185">Reference proteome</keyword>